<dbReference type="PaxDb" id="30732-ENSOMEP00000024583"/>
<dbReference type="AlphaFoldDB" id="A0A3B3D3C4"/>
<dbReference type="PANTHER" id="PTHR14740:SF3">
    <property type="entry name" value="CASPASE ACTIVITY AND APOPTOSIS INHIBITOR 1"/>
    <property type="match status" value="1"/>
</dbReference>
<feature type="compositionally biased region" description="Low complexity" evidence="1">
    <location>
        <begin position="291"/>
        <end position="300"/>
    </location>
</feature>
<dbReference type="Pfam" id="PF15335">
    <property type="entry name" value="CAAP1"/>
    <property type="match status" value="1"/>
</dbReference>
<evidence type="ECO:0000256" key="1">
    <source>
        <dbReference type="SAM" id="MobiDB-lite"/>
    </source>
</evidence>
<feature type="compositionally biased region" description="Basic and acidic residues" evidence="1">
    <location>
        <begin position="278"/>
        <end position="290"/>
    </location>
</feature>
<feature type="region of interest" description="Disordered" evidence="1">
    <location>
        <begin position="197"/>
        <end position="334"/>
    </location>
</feature>
<dbReference type="GeneTree" id="ENSGT00390000017010"/>
<feature type="compositionally biased region" description="Basic and acidic residues" evidence="1">
    <location>
        <begin position="76"/>
        <end position="108"/>
    </location>
</feature>
<accession>A0A3B3D3C4</accession>
<reference evidence="2" key="1">
    <citation type="submission" date="2025-08" db="UniProtKB">
        <authorList>
            <consortium name="Ensembl"/>
        </authorList>
    </citation>
    <scope>IDENTIFICATION</scope>
</reference>
<proteinExistence type="predicted"/>
<reference evidence="2" key="2">
    <citation type="submission" date="2025-09" db="UniProtKB">
        <authorList>
            <consortium name="Ensembl"/>
        </authorList>
    </citation>
    <scope>IDENTIFICATION</scope>
</reference>
<name>A0A3B3D3C4_ORYME</name>
<dbReference type="PANTHER" id="PTHR14740">
    <property type="entry name" value="CASPASE ACTIVITY AND APOPTOSIS INHIBITOR 1"/>
    <property type="match status" value="1"/>
</dbReference>
<evidence type="ECO:0000313" key="3">
    <source>
        <dbReference type="Proteomes" id="UP000261560"/>
    </source>
</evidence>
<feature type="compositionally biased region" description="Low complexity" evidence="1">
    <location>
        <begin position="259"/>
        <end position="269"/>
    </location>
</feature>
<dbReference type="STRING" id="30732.ENSOMEP00000024583"/>
<protein>
    <submittedName>
        <fullName evidence="2">Caspase activity and apoptosis inhibitor 1</fullName>
    </submittedName>
</protein>
<dbReference type="InterPro" id="IPR038991">
    <property type="entry name" value="CAAP1"/>
</dbReference>
<evidence type="ECO:0000313" key="2">
    <source>
        <dbReference type="Ensembl" id="ENSOMEP00000024583.1"/>
    </source>
</evidence>
<dbReference type="Proteomes" id="UP000261560">
    <property type="component" value="Unplaced"/>
</dbReference>
<dbReference type="Ensembl" id="ENSOMET00000009415.1">
    <property type="protein sequence ID" value="ENSOMEP00000024583.1"/>
    <property type="gene ID" value="ENSOMEG00000005226.1"/>
</dbReference>
<organism evidence="2 3">
    <name type="scientific">Oryzias melastigma</name>
    <name type="common">Marine medaka</name>
    <dbReference type="NCBI Taxonomy" id="30732"/>
    <lineage>
        <taxon>Eukaryota</taxon>
        <taxon>Metazoa</taxon>
        <taxon>Chordata</taxon>
        <taxon>Craniata</taxon>
        <taxon>Vertebrata</taxon>
        <taxon>Euteleostomi</taxon>
        <taxon>Actinopterygii</taxon>
        <taxon>Neopterygii</taxon>
        <taxon>Teleostei</taxon>
        <taxon>Neoteleostei</taxon>
        <taxon>Acanthomorphata</taxon>
        <taxon>Ovalentaria</taxon>
        <taxon>Atherinomorphae</taxon>
        <taxon>Beloniformes</taxon>
        <taxon>Adrianichthyidae</taxon>
        <taxon>Oryziinae</taxon>
        <taxon>Oryzias</taxon>
    </lineage>
</organism>
<dbReference type="GO" id="GO:0042981">
    <property type="term" value="P:regulation of apoptotic process"/>
    <property type="evidence" value="ECO:0007669"/>
    <property type="project" value="InterPro"/>
</dbReference>
<feature type="region of interest" description="Disordered" evidence="1">
    <location>
        <begin position="67"/>
        <end position="108"/>
    </location>
</feature>
<sequence length="369" mass="40692">MLATRVAIETSHIRLRLEVFFFFLFFTGEKTEEGETKRWLCGGIKGLLFCQGTVDLLPYKMLKKKSSNSEKKRKQACSEERHEGIKRRSFESHQEDSKDDLADPDLDRVGSDIEEGGLDLSLPFKPITAYISDKREMLEQCFRVLGEKKLQKMLPDELKECSLKEIQELCWEQLQPISEENLIQILAGEELMSGCENSEGSLETQQDNNVDSTSYHKETTKTEDPKQEVGCSGEESDVLSINADAYDSDIEAPKEEPSAKPASGKAAGSRKPPVNPGPKKDILSDIDKSVSEILSLSSPSNKDAPTDAPPPNSEVSGGAESGPPPCGDPTVCPPSAQQLELLELEMRARAIKALMKASDGKQRSLPTNT</sequence>
<keyword evidence="3" id="KW-1185">Reference proteome</keyword>
<feature type="compositionally biased region" description="Basic and acidic residues" evidence="1">
    <location>
        <begin position="214"/>
        <end position="227"/>
    </location>
</feature>
<feature type="compositionally biased region" description="Polar residues" evidence="1">
    <location>
        <begin position="197"/>
        <end position="213"/>
    </location>
</feature>